<protein>
    <submittedName>
        <fullName evidence="2">Uncharacterized protein</fullName>
    </submittedName>
</protein>
<name>A0AAW2FYI3_9HYME</name>
<dbReference type="EMBL" id="JADYXP020000008">
    <property type="protein sequence ID" value="KAL0119040.1"/>
    <property type="molecule type" value="Genomic_DNA"/>
</dbReference>
<keyword evidence="3" id="KW-1185">Reference proteome</keyword>
<keyword evidence="1" id="KW-1133">Transmembrane helix</keyword>
<feature type="transmembrane region" description="Helical" evidence="1">
    <location>
        <begin position="46"/>
        <end position="66"/>
    </location>
</feature>
<keyword evidence="1" id="KW-0472">Membrane</keyword>
<evidence type="ECO:0000313" key="2">
    <source>
        <dbReference type="EMBL" id="KAL0119040.1"/>
    </source>
</evidence>
<reference evidence="2 3" key="1">
    <citation type="submission" date="2023-03" db="EMBL/GenBank/DDBJ databases">
        <title>High recombination rates correlate with genetic variation in Cardiocondyla obscurior ants.</title>
        <authorList>
            <person name="Errbii M."/>
        </authorList>
    </citation>
    <scope>NUCLEOTIDE SEQUENCE [LARGE SCALE GENOMIC DNA]</scope>
    <source>
        <strain evidence="2">Alpha-2009</strain>
        <tissue evidence="2">Whole body</tissue>
    </source>
</reference>
<gene>
    <name evidence="2" type="ORF">PUN28_009573</name>
</gene>
<dbReference type="Proteomes" id="UP001430953">
    <property type="component" value="Unassembled WGS sequence"/>
</dbReference>
<dbReference type="AlphaFoldDB" id="A0AAW2FYI3"/>
<sequence length="112" mass="12879">MERNSQSPRQLNCSVQQVKGTGNSCSLGMTRNISQIIPNQTDRVTIANFILAISETCCLFATYYMTSAYHFSYTPAHPRAYYLHSNTFRLLLRNILHRILYSALVISRKMVR</sequence>
<organism evidence="2 3">
    <name type="scientific">Cardiocondyla obscurior</name>
    <dbReference type="NCBI Taxonomy" id="286306"/>
    <lineage>
        <taxon>Eukaryota</taxon>
        <taxon>Metazoa</taxon>
        <taxon>Ecdysozoa</taxon>
        <taxon>Arthropoda</taxon>
        <taxon>Hexapoda</taxon>
        <taxon>Insecta</taxon>
        <taxon>Pterygota</taxon>
        <taxon>Neoptera</taxon>
        <taxon>Endopterygota</taxon>
        <taxon>Hymenoptera</taxon>
        <taxon>Apocrita</taxon>
        <taxon>Aculeata</taxon>
        <taxon>Formicoidea</taxon>
        <taxon>Formicidae</taxon>
        <taxon>Myrmicinae</taxon>
        <taxon>Cardiocondyla</taxon>
    </lineage>
</organism>
<keyword evidence="1" id="KW-0812">Transmembrane</keyword>
<accession>A0AAW2FYI3</accession>
<comment type="caution">
    <text evidence="2">The sequence shown here is derived from an EMBL/GenBank/DDBJ whole genome shotgun (WGS) entry which is preliminary data.</text>
</comment>
<proteinExistence type="predicted"/>
<evidence type="ECO:0000313" key="3">
    <source>
        <dbReference type="Proteomes" id="UP001430953"/>
    </source>
</evidence>
<evidence type="ECO:0000256" key="1">
    <source>
        <dbReference type="SAM" id="Phobius"/>
    </source>
</evidence>